<dbReference type="eggNOG" id="arCOG02452">
    <property type="taxonomic scope" value="Archaea"/>
</dbReference>
<evidence type="ECO:0000256" key="1">
    <source>
        <dbReference type="ARBA" id="ARBA00022741"/>
    </source>
</evidence>
<evidence type="ECO:0000259" key="3">
    <source>
        <dbReference type="Pfam" id="PF06745"/>
    </source>
</evidence>
<dbReference type="HOGENOM" id="CLU_1313069_0_0_2"/>
<protein>
    <recommendedName>
        <fullName evidence="3">KaiC-like domain-containing protein</fullName>
    </recommendedName>
</protein>
<dbReference type="InterPro" id="IPR014774">
    <property type="entry name" value="KaiC-like_dom"/>
</dbReference>
<dbReference type="GO" id="GO:0005524">
    <property type="term" value="F:ATP binding"/>
    <property type="evidence" value="ECO:0007669"/>
    <property type="project" value="UniProtKB-KW"/>
</dbReference>
<organism evidence="4 5">
    <name type="scientific">Ferroglobus placidus (strain DSM 10642 / AEDII12DO)</name>
    <dbReference type="NCBI Taxonomy" id="589924"/>
    <lineage>
        <taxon>Archaea</taxon>
        <taxon>Methanobacteriati</taxon>
        <taxon>Methanobacteriota</taxon>
        <taxon>Archaeoglobi</taxon>
        <taxon>Archaeoglobales</taxon>
        <taxon>Archaeoglobaceae</taxon>
        <taxon>Ferroglobus</taxon>
    </lineage>
</organism>
<evidence type="ECO:0000313" key="4">
    <source>
        <dbReference type="EMBL" id="ADC66553.1"/>
    </source>
</evidence>
<dbReference type="PANTHER" id="PTHR43637">
    <property type="entry name" value="UPF0273 PROTEIN TM_0370"/>
    <property type="match status" value="1"/>
</dbReference>
<evidence type="ECO:0000313" key="5">
    <source>
        <dbReference type="Proteomes" id="UP000002613"/>
    </source>
</evidence>
<reference evidence="5" key="1">
    <citation type="submission" date="2010-02" db="EMBL/GenBank/DDBJ databases">
        <title>Complete sequence of Ferroglobus placidus DSM 10642.</title>
        <authorList>
            <consortium name="US DOE Joint Genome Institute"/>
            <person name="Lucas S."/>
            <person name="Copeland A."/>
            <person name="Lapidus A."/>
            <person name="Cheng J.-F."/>
            <person name="Bruce D."/>
            <person name="Goodwin L."/>
            <person name="Pitluck S."/>
            <person name="Saunders E."/>
            <person name="Brettin T."/>
            <person name="Detter J.C."/>
            <person name="Han C."/>
            <person name="Tapia R."/>
            <person name="Larimer F."/>
            <person name="Land M."/>
            <person name="Hauser L."/>
            <person name="Kyrpides N."/>
            <person name="Ivanova N."/>
            <person name="Holmes D."/>
            <person name="Lovley D."/>
            <person name="Kyrpides N."/>
            <person name="Anderson I.J."/>
            <person name="Woyke T."/>
        </authorList>
    </citation>
    <scope>NUCLEOTIDE SEQUENCE [LARGE SCALE GENOMIC DNA]</scope>
    <source>
        <strain evidence="5">DSM 10642 / AEDII12DO</strain>
    </source>
</reference>
<dbReference type="EMBL" id="CP001899">
    <property type="protein sequence ID" value="ADC66553.1"/>
    <property type="molecule type" value="Genomic_DNA"/>
</dbReference>
<dbReference type="GeneID" id="8779986"/>
<sequence length="214" mass="24540">MSTILIIGEPGTGKTRLIYKYLGEFDKALWITTTKSADIVRKEVESTFKGIDLWIVDTHTWQRRPTHTNKDLIVSNPLNLNEVSLAIGKALDNLKSNYFLAFDSISGLLLYHPPQKLIHFLRNIVVRVESENSSGIFTLVKNAHDIHTETSVSLIFSDIIELERQWVDGKVKRFLKIIRASEYIPVDMSEFEITENGIELPDVIDAYIRRKLKI</sequence>
<dbReference type="InterPro" id="IPR027417">
    <property type="entry name" value="P-loop_NTPase"/>
</dbReference>
<proteinExistence type="predicted"/>
<keyword evidence="5" id="KW-1185">Reference proteome</keyword>
<dbReference type="RefSeq" id="WP_012966887.1">
    <property type="nucleotide sequence ID" value="NC_013849.1"/>
</dbReference>
<feature type="domain" description="KaiC-like" evidence="3">
    <location>
        <begin position="2"/>
        <end position="199"/>
    </location>
</feature>
<dbReference type="KEGG" id="fpl:Ferp_2445"/>
<dbReference type="OrthoDB" id="51466at2157"/>
<dbReference type="Proteomes" id="UP000002613">
    <property type="component" value="Chromosome"/>
</dbReference>
<evidence type="ECO:0000256" key="2">
    <source>
        <dbReference type="ARBA" id="ARBA00022840"/>
    </source>
</evidence>
<dbReference type="Gene3D" id="3.40.50.300">
    <property type="entry name" value="P-loop containing nucleotide triphosphate hydrolases"/>
    <property type="match status" value="1"/>
</dbReference>
<dbReference type="PANTHER" id="PTHR43637:SF2">
    <property type="entry name" value="PROTEIN GVPD 1"/>
    <property type="match status" value="1"/>
</dbReference>
<dbReference type="Pfam" id="PF06745">
    <property type="entry name" value="ATPase"/>
    <property type="match status" value="1"/>
</dbReference>
<dbReference type="AlphaFoldDB" id="D3S262"/>
<accession>D3S262</accession>
<reference evidence="4 5" key="2">
    <citation type="journal article" date="2011" name="Stand. Genomic Sci.">
        <title>Complete genome sequence of Ferroglobus placidus AEDII12DO.</title>
        <authorList>
            <person name="Anderson I."/>
            <person name="Risso C."/>
            <person name="Holmes D."/>
            <person name="Lucas S."/>
            <person name="Copeland A."/>
            <person name="Lapidus A."/>
            <person name="Cheng J.F."/>
            <person name="Bruce D."/>
            <person name="Goodwin L."/>
            <person name="Pitluck S."/>
            <person name="Saunders E."/>
            <person name="Brettin T."/>
            <person name="Detter J.C."/>
            <person name="Han C."/>
            <person name="Tapia R."/>
            <person name="Larimer F."/>
            <person name="Land M."/>
            <person name="Hauser L."/>
            <person name="Woyke T."/>
            <person name="Lovley D."/>
            <person name="Kyrpides N."/>
            <person name="Ivanova N."/>
        </authorList>
    </citation>
    <scope>NUCLEOTIDE SEQUENCE [LARGE SCALE GENOMIC DNA]</scope>
    <source>
        <strain evidence="5">DSM 10642 / AEDII12DO</strain>
    </source>
</reference>
<dbReference type="SUPFAM" id="SSF52540">
    <property type="entry name" value="P-loop containing nucleoside triphosphate hydrolases"/>
    <property type="match status" value="1"/>
</dbReference>
<name>D3S262_FERPA</name>
<dbReference type="PaxDb" id="589924-Ferp_2445"/>
<keyword evidence="1" id="KW-0547">Nucleotide-binding</keyword>
<gene>
    <name evidence="4" type="ordered locus">Ferp_2445</name>
</gene>
<dbReference type="STRING" id="589924.Ferp_2445"/>
<keyword evidence="2" id="KW-0067">ATP-binding</keyword>